<protein>
    <recommendedName>
        <fullName evidence="2">cyclic-guanylate-specific phosphodiesterase</fullName>
        <ecNumber evidence="2">3.1.4.52</ecNumber>
    </recommendedName>
</protein>
<keyword evidence="8 10" id="KW-0472">Membrane</keyword>
<keyword evidence="6" id="KW-0378">Hydrolase</keyword>
<dbReference type="InterPro" id="IPR035919">
    <property type="entry name" value="EAL_sf"/>
</dbReference>
<dbReference type="Proteomes" id="UP000007838">
    <property type="component" value="Chromosome"/>
</dbReference>
<accession>G8LHL3</accession>
<comment type="subcellular location">
    <subcellularLocation>
        <location evidence="1">Cell membrane</location>
        <topology evidence="1">Multi-pass membrane protein</topology>
    </subcellularLocation>
</comment>
<evidence type="ECO:0000256" key="1">
    <source>
        <dbReference type="ARBA" id="ARBA00004651"/>
    </source>
</evidence>
<dbReference type="KEGG" id="eec:EcWSU1_00283"/>
<keyword evidence="3" id="KW-1003">Cell membrane</keyword>
<evidence type="ECO:0000313" key="13">
    <source>
        <dbReference type="Proteomes" id="UP000007838"/>
    </source>
</evidence>
<evidence type="ECO:0000259" key="11">
    <source>
        <dbReference type="PROSITE" id="PS50883"/>
    </source>
</evidence>
<dbReference type="CDD" id="cd01948">
    <property type="entry name" value="EAL"/>
    <property type="match status" value="1"/>
</dbReference>
<dbReference type="InterPro" id="IPR024744">
    <property type="entry name" value="CSS-motif_dom"/>
</dbReference>
<reference evidence="12 13" key="1">
    <citation type="journal article" date="2011" name="Stand. Genomic Sci.">
        <title>Complete genome of the onion pathogen Enterobacter cloacae EcWSU1.</title>
        <authorList>
            <person name="Humann J.L."/>
            <person name="Wildung M."/>
            <person name="Cheng C.H."/>
            <person name="Lee T."/>
            <person name="Stewart J.E."/>
            <person name="Drew J.C."/>
            <person name="Triplett E.W."/>
            <person name="Main D."/>
            <person name="Schroeder B.K."/>
        </authorList>
    </citation>
    <scope>NUCLEOTIDE SEQUENCE [LARGE SCALE GENOMIC DNA]</scope>
    <source>
        <strain evidence="12 13">EcWSU1</strain>
    </source>
</reference>
<sequence length="548" mass="62834">MQRNHLLNKASGLHYYRRTTCRDIGREMNRSARRKMLRVVGIIMVVMLPVMLALWFAQIRAVSETSAQLRTFAELALDKTELVIQQVDLARDEAEKYQGERCTPEHRQYMLNVVRGRLFVADLIYAEGQNFLCSTVFTPANPYLISTANYTRKPDVAIYYYRDTPFFTGYKMTYMQRGNYVVVVNPLSYSEVMSTDHSLSWGVYDTVTNAFFSVSQRANVSLLSSMIRDKESVFQKDNRFYTVVKSPKRPIAAIVSTSNKRFYEMLYHQATLTLPLGMICSIIILLVWSRTHRELNSPGRLLQRALNKRQLCVHYQPIIDIKNNQCVGAEALLRWPGFNGPVMSPAEFIPLAEKEGMSERITDYVVEEVFSDLGTFLATHPHLYISINLSATDFHSSRLIAMISDKARHYAVRAQQIKIEVTERGFIDVPKTTPVIQAFRQAGYEVAIDDFGTGYSNLHNLYSLNVDILKIDKSFIDTLTTNSTSHLIAEHIIEMAQSLRLKTIAEGVETAEQVSWLLKRGVQFCQGWHFAKAMPPQEFMTWQQQPLH</sequence>
<dbReference type="Gene3D" id="3.20.20.450">
    <property type="entry name" value="EAL domain"/>
    <property type="match status" value="1"/>
</dbReference>
<dbReference type="SUPFAM" id="SSF141868">
    <property type="entry name" value="EAL domain-like"/>
    <property type="match status" value="1"/>
</dbReference>
<dbReference type="HOGENOM" id="CLU_000445_131_1_6"/>
<dbReference type="EMBL" id="CP002886">
    <property type="protein sequence ID" value="AEW71723.1"/>
    <property type="molecule type" value="Genomic_DNA"/>
</dbReference>
<keyword evidence="7 10" id="KW-1133">Transmembrane helix</keyword>
<organism evidence="12 13">
    <name type="scientific">Enterobacter ludwigii</name>
    <dbReference type="NCBI Taxonomy" id="299767"/>
    <lineage>
        <taxon>Bacteria</taxon>
        <taxon>Pseudomonadati</taxon>
        <taxon>Pseudomonadota</taxon>
        <taxon>Gammaproteobacteria</taxon>
        <taxon>Enterobacterales</taxon>
        <taxon>Enterobacteriaceae</taxon>
        <taxon>Enterobacter</taxon>
        <taxon>Enterobacter cloacae complex</taxon>
    </lineage>
</organism>
<evidence type="ECO:0000313" key="12">
    <source>
        <dbReference type="EMBL" id="AEW71723.1"/>
    </source>
</evidence>
<keyword evidence="4" id="KW-0973">c-di-GMP</keyword>
<dbReference type="Pfam" id="PF12792">
    <property type="entry name" value="CSS-motif"/>
    <property type="match status" value="1"/>
</dbReference>
<dbReference type="InterPro" id="IPR001633">
    <property type="entry name" value="EAL_dom"/>
</dbReference>
<dbReference type="PANTHER" id="PTHR33121:SF60">
    <property type="entry name" value="CYCLIC DI-GMP PHOSPHODIESTERASE PDEC-RELATED"/>
    <property type="match status" value="1"/>
</dbReference>
<evidence type="ECO:0000256" key="9">
    <source>
        <dbReference type="ARBA" id="ARBA00034290"/>
    </source>
</evidence>
<dbReference type="eggNOG" id="COG4943">
    <property type="taxonomic scope" value="Bacteria"/>
</dbReference>
<comment type="catalytic activity">
    <reaction evidence="9">
        <text>3',3'-c-di-GMP + H2O = 5'-phosphoguanylyl(3'-&gt;5')guanosine + H(+)</text>
        <dbReference type="Rhea" id="RHEA:24902"/>
        <dbReference type="ChEBI" id="CHEBI:15377"/>
        <dbReference type="ChEBI" id="CHEBI:15378"/>
        <dbReference type="ChEBI" id="CHEBI:58754"/>
        <dbReference type="ChEBI" id="CHEBI:58805"/>
        <dbReference type="EC" id="3.1.4.52"/>
    </reaction>
</comment>
<dbReference type="SMART" id="SM00052">
    <property type="entry name" value="EAL"/>
    <property type="match status" value="1"/>
</dbReference>
<feature type="domain" description="EAL" evidence="11">
    <location>
        <begin position="295"/>
        <end position="547"/>
    </location>
</feature>
<evidence type="ECO:0000256" key="3">
    <source>
        <dbReference type="ARBA" id="ARBA00022475"/>
    </source>
</evidence>
<dbReference type="InterPro" id="IPR050706">
    <property type="entry name" value="Cyclic-di-GMP_PDE-like"/>
</dbReference>
<name>G8LHL3_9ENTR</name>
<feature type="transmembrane region" description="Helical" evidence="10">
    <location>
        <begin position="36"/>
        <end position="57"/>
    </location>
</feature>
<dbReference type="GO" id="GO:0071111">
    <property type="term" value="F:cyclic-guanylate-specific phosphodiesterase activity"/>
    <property type="evidence" value="ECO:0007669"/>
    <property type="project" value="UniProtKB-EC"/>
</dbReference>
<evidence type="ECO:0000256" key="4">
    <source>
        <dbReference type="ARBA" id="ARBA00022636"/>
    </source>
</evidence>
<dbReference type="Pfam" id="PF00563">
    <property type="entry name" value="EAL"/>
    <property type="match status" value="1"/>
</dbReference>
<dbReference type="EC" id="3.1.4.52" evidence="2"/>
<dbReference type="PROSITE" id="PS50883">
    <property type="entry name" value="EAL"/>
    <property type="match status" value="1"/>
</dbReference>
<evidence type="ECO:0000256" key="5">
    <source>
        <dbReference type="ARBA" id="ARBA00022692"/>
    </source>
</evidence>
<evidence type="ECO:0000256" key="10">
    <source>
        <dbReference type="SAM" id="Phobius"/>
    </source>
</evidence>
<evidence type="ECO:0000256" key="8">
    <source>
        <dbReference type="ARBA" id="ARBA00023136"/>
    </source>
</evidence>
<dbReference type="AlphaFoldDB" id="G8LHL3"/>
<keyword evidence="5 10" id="KW-0812">Transmembrane</keyword>
<gene>
    <name evidence="12" type="primary">yjcC</name>
    <name evidence="12" type="ORF">EcWSU1_00283</name>
</gene>
<evidence type="ECO:0000256" key="6">
    <source>
        <dbReference type="ARBA" id="ARBA00022801"/>
    </source>
</evidence>
<dbReference type="GO" id="GO:0005886">
    <property type="term" value="C:plasma membrane"/>
    <property type="evidence" value="ECO:0007669"/>
    <property type="project" value="UniProtKB-SubCell"/>
</dbReference>
<dbReference type="PANTHER" id="PTHR33121">
    <property type="entry name" value="CYCLIC DI-GMP PHOSPHODIESTERASE PDEF"/>
    <property type="match status" value="1"/>
</dbReference>
<evidence type="ECO:0000256" key="2">
    <source>
        <dbReference type="ARBA" id="ARBA00012282"/>
    </source>
</evidence>
<evidence type="ECO:0000256" key="7">
    <source>
        <dbReference type="ARBA" id="ARBA00022989"/>
    </source>
</evidence>
<proteinExistence type="predicted"/>